<keyword evidence="1" id="KW-0812">Transmembrane</keyword>
<dbReference type="STRING" id="1802532.A2210_02245"/>
<feature type="transmembrane region" description="Helical" evidence="1">
    <location>
        <begin position="5"/>
        <end position="26"/>
    </location>
</feature>
<feature type="transmembrane region" description="Helical" evidence="1">
    <location>
        <begin position="281"/>
        <end position="297"/>
    </location>
</feature>
<reference evidence="3 4" key="1">
    <citation type="journal article" date="2016" name="Nat. Commun.">
        <title>Thousands of microbial genomes shed light on interconnected biogeochemical processes in an aquifer system.</title>
        <authorList>
            <person name="Anantharaman K."/>
            <person name="Brown C.T."/>
            <person name="Hug L.A."/>
            <person name="Sharon I."/>
            <person name="Castelle C.J."/>
            <person name="Probst A.J."/>
            <person name="Thomas B.C."/>
            <person name="Singh A."/>
            <person name="Wilkins M.J."/>
            <person name="Karaoz U."/>
            <person name="Brodie E.L."/>
            <person name="Williams K.H."/>
            <person name="Hubbard S.S."/>
            <person name="Banfield J.F."/>
        </authorList>
    </citation>
    <scope>NUCLEOTIDE SEQUENCE [LARGE SCALE GENOMIC DNA]</scope>
</reference>
<dbReference type="Pfam" id="PF13231">
    <property type="entry name" value="PMT_2"/>
    <property type="match status" value="1"/>
</dbReference>
<evidence type="ECO:0000313" key="4">
    <source>
        <dbReference type="Proteomes" id="UP000177855"/>
    </source>
</evidence>
<feature type="transmembrane region" description="Helical" evidence="1">
    <location>
        <begin position="147"/>
        <end position="174"/>
    </location>
</feature>
<dbReference type="AlphaFoldDB" id="A0A1F8CKX7"/>
<evidence type="ECO:0000259" key="2">
    <source>
        <dbReference type="Pfam" id="PF13231"/>
    </source>
</evidence>
<dbReference type="InterPro" id="IPR038731">
    <property type="entry name" value="RgtA/B/C-like"/>
</dbReference>
<feature type="transmembrane region" description="Helical" evidence="1">
    <location>
        <begin position="73"/>
        <end position="94"/>
    </location>
</feature>
<accession>A0A1F8CKX7</accession>
<organism evidence="3 4">
    <name type="scientific">Candidatus Woesebacteria bacterium RIFOXYA1_FULL_40_18</name>
    <dbReference type="NCBI Taxonomy" id="1802532"/>
    <lineage>
        <taxon>Bacteria</taxon>
        <taxon>Candidatus Woeseibacteriota</taxon>
    </lineage>
</organism>
<proteinExistence type="predicted"/>
<keyword evidence="1" id="KW-1133">Transmembrane helix</keyword>
<protein>
    <recommendedName>
        <fullName evidence="2">Glycosyltransferase RgtA/B/C/D-like domain-containing protein</fullName>
    </recommendedName>
</protein>
<feature type="transmembrane region" description="Helical" evidence="1">
    <location>
        <begin position="259"/>
        <end position="275"/>
    </location>
</feature>
<sequence>MILIILVLIITVHILILSKLIFFPYLELFVYPYLTNHGLIPYRDILDQHFPGLMFFPINLDNLGMTTPTVARYWQYGIVILTHILLFFVARKVFKSNLKALIVNFLYLIWQPFFEGWALWIDSFLPILLLPAFYFTYVWEKNRKSKFIFLAGLFLGLGLLFKQVMIVLIGFVFLYVLFKSKSIKKIIPFGLGLAILVLFLVVYVLKLGVWDDFVYWTLTFNLTTFADFGRKYPEMTLLLRTIFVFLPALLVWRKNFLNFVFLIGSLVFVYARFDFVHLQPALPFAVMGTVYAFDFVWTTYEKKILILPYFLGTILILFKFYQGYIGNRIFFFGEEEKAIVNKVVSLSRPTDKVFAFGTPQHLYQTARRLPPGNIFVFQFPWFMMEAEGRVFSGILNDPPKVVVRDKLAEVDGKNLMEYMPNIVKYIDQNYKVIDKVGNSEILVPK</sequence>
<evidence type="ECO:0000256" key="1">
    <source>
        <dbReference type="SAM" id="Phobius"/>
    </source>
</evidence>
<dbReference type="Proteomes" id="UP000177855">
    <property type="component" value="Unassembled WGS sequence"/>
</dbReference>
<feature type="domain" description="Glycosyltransferase RgtA/B/C/D-like" evidence="2">
    <location>
        <begin position="70"/>
        <end position="202"/>
    </location>
</feature>
<comment type="caution">
    <text evidence="3">The sequence shown here is derived from an EMBL/GenBank/DDBJ whole genome shotgun (WGS) entry which is preliminary data.</text>
</comment>
<dbReference type="EMBL" id="MGHS01000035">
    <property type="protein sequence ID" value="OGM76245.1"/>
    <property type="molecule type" value="Genomic_DNA"/>
</dbReference>
<gene>
    <name evidence="3" type="ORF">A2210_02245</name>
</gene>
<feature type="transmembrane region" description="Helical" evidence="1">
    <location>
        <begin position="114"/>
        <end position="135"/>
    </location>
</feature>
<keyword evidence="1" id="KW-0472">Membrane</keyword>
<evidence type="ECO:0000313" key="3">
    <source>
        <dbReference type="EMBL" id="OGM76245.1"/>
    </source>
</evidence>
<feature type="transmembrane region" description="Helical" evidence="1">
    <location>
        <begin position="304"/>
        <end position="321"/>
    </location>
</feature>
<feature type="transmembrane region" description="Helical" evidence="1">
    <location>
        <begin position="186"/>
        <end position="205"/>
    </location>
</feature>
<name>A0A1F8CKX7_9BACT</name>